<sequence length="515" mass="57199">MHEGLYEELALNRKRVKAMGGEKAVAKQHKDGKLTARERIEYFFDPGTFTEIGMYLKHRANHFGLEGKDIPAEGVVCGYGKVNGRMVMVGAEDFTSMAGTFGEYHGKKFAAAIDMAKDMGIPFVGMNDSGGARLQEGIDTLQAYAWLFKAQDLASGIIPQIATLMGPCMGGQAYHPVMQDFVFQCRNTGFMGIAGPPFVKTQLGIDIDLPTLSGWQAHAVKSGCTHVVVEDDKDCMDKVKELLAFFPQNNREKPERIACDDDPLKLVPELDEVMPENRNMPYDMHKVIYSIVDNGYFFEIHENFAKNVIVGFGRFNGRATGIVASQPNWMGGVINCDAADKVARFVRFCDLFNIPLVNIHDTPAFMIGPDEDWRGILRHGAKMLYAYIEATVPKVTIIMGKSFAGAYLGMCCKDTGADIVFSWPQATVTIVGAETAASVIFAKEIKNSENPKETAAQKIKEYKDLYQNPYSAASRGYIDDVIMPNETRRNICLSLDMLENKTVARPYRKYSNINL</sequence>
<evidence type="ECO:0000313" key="3">
    <source>
        <dbReference type="EMBL" id="MDF9406881.1"/>
    </source>
</evidence>
<dbReference type="EMBL" id="JAKOAV010000001">
    <property type="protein sequence ID" value="MDF9406881.1"/>
    <property type="molecule type" value="Genomic_DNA"/>
</dbReference>
<name>A0A9X4JUS8_9FIRM</name>
<dbReference type="Pfam" id="PF01039">
    <property type="entry name" value="Carboxyl_trans"/>
    <property type="match status" value="1"/>
</dbReference>
<dbReference type="PANTHER" id="PTHR43842">
    <property type="entry name" value="PROPIONYL-COA CARBOXYLASE BETA CHAIN"/>
    <property type="match status" value="1"/>
</dbReference>
<dbReference type="InterPro" id="IPR034733">
    <property type="entry name" value="AcCoA_carboxyl_beta"/>
</dbReference>
<dbReference type="InterPro" id="IPR029045">
    <property type="entry name" value="ClpP/crotonase-like_dom_sf"/>
</dbReference>
<evidence type="ECO:0000313" key="4">
    <source>
        <dbReference type="Proteomes" id="UP001154312"/>
    </source>
</evidence>
<feature type="domain" description="CoA carboxyltransferase N-terminal" evidence="1">
    <location>
        <begin position="2"/>
        <end position="258"/>
    </location>
</feature>
<proteinExistence type="predicted"/>
<keyword evidence="4" id="KW-1185">Reference proteome</keyword>
<gene>
    <name evidence="3" type="ORF">L7E55_00655</name>
</gene>
<dbReference type="PROSITE" id="PS50989">
    <property type="entry name" value="COA_CT_CTER"/>
    <property type="match status" value="1"/>
</dbReference>
<dbReference type="Proteomes" id="UP001154312">
    <property type="component" value="Unassembled WGS sequence"/>
</dbReference>
<reference evidence="3" key="1">
    <citation type="submission" date="2022-02" db="EMBL/GenBank/DDBJ databases">
        <authorList>
            <person name="Leng L."/>
        </authorList>
    </citation>
    <scope>NUCLEOTIDE SEQUENCE</scope>
    <source>
        <strain evidence="3">JI</strain>
    </source>
</reference>
<evidence type="ECO:0000259" key="2">
    <source>
        <dbReference type="PROSITE" id="PS50989"/>
    </source>
</evidence>
<organism evidence="3 4">
    <name type="scientific">Pelotomaculum isophthalicicum JI</name>
    <dbReference type="NCBI Taxonomy" id="947010"/>
    <lineage>
        <taxon>Bacteria</taxon>
        <taxon>Bacillati</taxon>
        <taxon>Bacillota</taxon>
        <taxon>Clostridia</taxon>
        <taxon>Eubacteriales</taxon>
        <taxon>Desulfotomaculaceae</taxon>
        <taxon>Pelotomaculum</taxon>
    </lineage>
</organism>
<dbReference type="InterPro" id="IPR011763">
    <property type="entry name" value="COA_CT_C"/>
</dbReference>
<dbReference type="PROSITE" id="PS50980">
    <property type="entry name" value="COA_CT_NTER"/>
    <property type="match status" value="1"/>
</dbReference>
<dbReference type="SUPFAM" id="SSF52096">
    <property type="entry name" value="ClpP/crotonase"/>
    <property type="match status" value="2"/>
</dbReference>
<dbReference type="InterPro" id="IPR051047">
    <property type="entry name" value="AccD/PCCB"/>
</dbReference>
<protein>
    <submittedName>
        <fullName evidence="3">Acyl-CoA carboxylase subunit beta</fullName>
    </submittedName>
</protein>
<accession>A0A9X4JUS8</accession>
<dbReference type="PANTHER" id="PTHR43842:SF2">
    <property type="entry name" value="PROPIONYL-COA CARBOXYLASE BETA CHAIN, MITOCHONDRIAL"/>
    <property type="match status" value="1"/>
</dbReference>
<evidence type="ECO:0000259" key="1">
    <source>
        <dbReference type="PROSITE" id="PS50980"/>
    </source>
</evidence>
<dbReference type="AlphaFoldDB" id="A0A9X4JUS8"/>
<comment type="caution">
    <text evidence="3">The sequence shown here is derived from an EMBL/GenBank/DDBJ whole genome shotgun (WGS) entry which is preliminary data.</text>
</comment>
<dbReference type="Gene3D" id="3.90.226.10">
    <property type="entry name" value="2-enoyl-CoA Hydratase, Chain A, domain 1"/>
    <property type="match status" value="2"/>
</dbReference>
<dbReference type="InterPro" id="IPR011762">
    <property type="entry name" value="COA_CT_N"/>
</dbReference>
<dbReference type="GO" id="GO:0004658">
    <property type="term" value="F:propionyl-CoA carboxylase activity"/>
    <property type="evidence" value="ECO:0007669"/>
    <property type="project" value="TreeGrafter"/>
</dbReference>
<feature type="domain" description="CoA carboxyltransferase C-terminal" evidence="2">
    <location>
        <begin position="262"/>
        <end position="497"/>
    </location>
</feature>
<dbReference type="RefSeq" id="WP_277442024.1">
    <property type="nucleotide sequence ID" value="NZ_JAKOAV010000001.1"/>
</dbReference>